<dbReference type="CDD" id="cd03205">
    <property type="entry name" value="GST_C_6"/>
    <property type="match status" value="1"/>
</dbReference>
<dbReference type="GO" id="GO:0016740">
    <property type="term" value="F:transferase activity"/>
    <property type="evidence" value="ECO:0007669"/>
    <property type="project" value="UniProtKB-KW"/>
</dbReference>
<feature type="domain" description="GST N-terminal" evidence="1">
    <location>
        <begin position="1"/>
        <end position="78"/>
    </location>
</feature>
<dbReference type="Pfam" id="PF00043">
    <property type="entry name" value="GST_C"/>
    <property type="match status" value="1"/>
</dbReference>
<dbReference type="EMBL" id="UFBM01000023">
    <property type="protein sequence ID" value="SSF92773.1"/>
    <property type="molecule type" value="Genomic_DNA"/>
</dbReference>
<name>A0A1C1S4C7_9ENTR</name>
<accession>A0A5Q9L8Q7</accession>
<dbReference type="EMBL" id="JACNQW010000016">
    <property type="protein sequence ID" value="MBC5047882.1"/>
    <property type="molecule type" value="Genomic_DNA"/>
</dbReference>
<dbReference type="InterPro" id="IPR004046">
    <property type="entry name" value="GST_C"/>
</dbReference>
<keyword evidence="3" id="KW-0808">Transferase</keyword>
<proteinExistence type="predicted"/>
<organism evidence="3 6">
    <name type="scientific">Klebsiella quasipneumoniae</name>
    <dbReference type="NCBI Taxonomy" id="1463165"/>
    <lineage>
        <taxon>Bacteria</taxon>
        <taxon>Pseudomonadati</taxon>
        <taxon>Pseudomonadota</taxon>
        <taxon>Gammaproteobacteria</taxon>
        <taxon>Enterobacterales</taxon>
        <taxon>Enterobacteriaceae</taxon>
        <taxon>Klebsiella/Raoultella group</taxon>
        <taxon>Klebsiella</taxon>
        <taxon>Klebsiella pneumoniae complex</taxon>
    </lineage>
</organism>
<dbReference type="NCBIfam" id="NF007682">
    <property type="entry name" value="PRK10357.1"/>
    <property type="match status" value="1"/>
</dbReference>
<reference evidence="3" key="2">
    <citation type="submission" date="2020-08" db="EMBL/GenBank/DDBJ databases">
        <title>Genomic evolution and epidemiology of Klebsiella pneumoniae from a major hospital in Beijing, China, over a fifteen-year period: dissemination of known and novel high-risk clones.</title>
        <authorList>
            <person name="Palmieri M."/>
        </authorList>
    </citation>
    <scope>NUCLEOTIDE SEQUENCE</scope>
    <source>
        <strain evidence="3">K7050</strain>
    </source>
</reference>
<dbReference type="Proteomes" id="UP000252079">
    <property type="component" value="Unassembled WGS sequence"/>
</dbReference>
<dbReference type="Gene3D" id="3.40.30.10">
    <property type="entry name" value="Glutaredoxin"/>
    <property type="match status" value="1"/>
</dbReference>
<dbReference type="InterPro" id="IPR010987">
    <property type="entry name" value="Glutathione-S-Trfase_C-like"/>
</dbReference>
<dbReference type="Proteomes" id="UP000646540">
    <property type="component" value="Unassembled WGS sequence"/>
</dbReference>
<reference evidence="4 5" key="1">
    <citation type="submission" date="2018-07" db="EMBL/GenBank/DDBJ databases">
        <authorList>
            <consortium name="Pathogen Informatics"/>
        </authorList>
    </citation>
    <scope>NUCLEOTIDE SEQUENCE [LARGE SCALE GENOMIC DNA]</scope>
    <source>
        <strain evidence="4 5">4300STDY6636950</strain>
    </source>
</reference>
<dbReference type="AlphaFoldDB" id="A0A1C1S4C7"/>
<protein>
    <submittedName>
        <fullName evidence="3 4">Glutathione S-transferase</fullName>
    </submittedName>
</protein>
<evidence type="ECO:0000259" key="2">
    <source>
        <dbReference type="PROSITE" id="PS50405"/>
    </source>
</evidence>
<comment type="caution">
    <text evidence="3">The sequence shown here is derived from an EMBL/GenBank/DDBJ whole genome shotgun (WGS) entry which is preliminary data.</text>
</comment>
<dbReference type="PANTHER" id="PTHR43968">
    <property type="match status" value="1"/>
</dbReference>
<evidence type="ECO:0000313" key="6">
    <source>
        <dbReference type="Proteomes" id="UP000646540"/>
    </source>
</evidence>
<dbReference type="GO" id="GO:0005737">
    <property type="term" value="C:cytoplasm"/>
    <property type="evidence" value="ECO:0007669"/>
    <property type="project" value="TreeGrafter"/>
</dbReference>
<dbReference type="PROSITE" id="PS50405">
    <property type="entry name" value="GST_CTER"/>
    <property type="match status" value="1"/>
</dbReference>
<dbReference type="InterPro" id="IPR036282">
    <property type="entry name" value="Glutathione-S-Trfase_C_sf"/>
</dbReference>
<dbReference type="InterPro" id="IPR036249">
    <property type="entry name" value="Thioredoxin-like_sf"/>
</dbReference>
<dbReference type="InterPro" id="IPR004045">
    <property type="entry name" value="Glutathione_S-Trfase_N"/>
</dbReference>
<dbReference type="Gene3D" id="1.20.1050.10">
    <property type="match status" value="1"/>
</dbReference>
<sequence length="202" mass="22330">MKLIGSYTSPFVRKISVILLEKRIPFEFVNESPYSESNGVSRYNPLGKVPALVTDDGECWFDSPVIAQYLELLGVAPPMIPADPRAALRMRQLEALADGVMEAAQALVREKARPAAQQSEQELLRQREKVARGLDRLEACAADGTLRGDEVNLATISTACAIAYLNFRRVAPGWCATRPQLVKLVDALFQRASFARTEPPRT</sequence>
<dbReference type="InterPro" id="IPR050983">
    <property type="entry name" value="GST_Omega/HSP26"/>
</dbReference>
<dbReference type="SUPFAM" id="SSF52833">
    <property type="entry name" value="Thioredoxin-like"/>
    <property type="match status" value="1"/>
</dbReference>
<dbReference type="PANTHER" id="PTHR43968:SF6">
    <property type="entry name" value="GLUTATHIONE S-TRANSFERASE OMEGA"/>
    <property type="match status" value="1"/>
</dbReference>
<dbReference type="CDD" id="cd03049">
    <property type="entry name" value="GST_N_3"/>
    <property type="match status" value="1"/>
</dbReference>
<dbReference type="SUPFAM" id="SSF47616">
    <property type="entry name" value="GST C-terminal domain-like"/>
    <property type="match status" value="1"/>
</dbReference>
<evidence type="ECO:0000313" key="3">
    <source>
        <dbReference type="EMBL" id="MBC5047882.1"/>
    </source>
</evidence>
<feature type="domain" description="GST C-terminal" evidence="2">
    <location>
        <begin position="83"/>
        <end position="202"/>
    </location>
</feature>
<evidence type="ECO:0000313" key="4">
    <source>
        <dbReference type="EMBL" id="SSF92773.1"/>
    </source>
</evidence>
<dbReference type="RefSeq" id="WP_017900037.1">
    <property type="nucleotide sequence ID" value="NZ_BIHI01000003.1"/>
</dbReference>
<evidence type="ECO:0000313" key="5">
    <source>
        <dbReference type="Proteomes" id="UP000252079"/>
    </source>
</evidence>
<gene>
    <name evidence="3" type="ORF">H8L09_21250</name>
    <name evidence="4" type="ORF">SAMEA23995918_03315</name>
</gene>
<accession>A0A1C1S4C7</accession>
<dbReference type="Pfam" id="PF13409">
    <property type="entry name" value="GST_N_2"/>
    <property type="match status" value="1"/>
</dbReference>
<dbReference type="PROSITE" id="PS50404">
    <property type="entry name" value="GST_NTER"/>
    <property type="match status" value="1"/>
</dbReference>
<evidence type="ECO:0000259" key="1">
    <source>
        <dbReference type="PROSITE" id="PS50404"/>
    </source>
</evidence>